<dbReference type="InterPro" id="IPR000531">
    <property type="entry name" value="Beta-barrel_TonB"/>
</dbReference>
<evidence type="ECO:0000256" key="5">
    <source>
        <dbReference type="ARBA" id="ARBA00022692"/>
    </source>
</evidence>
<dbReference type="EMBL" id="VLKN01000010">
    <property type="protein sequence ID" value="TWH99460.1"/>
    <property type="molecule type" value="Genomic_DNA"/>
</dbReference>
<dbReference type="Pfam" id="PF07715">
    <property type="entry name" value="Plug"/>
    <property type="match status" value="1"/>
</dbReference>
<keyword evidence="17" id="KW-1185">Reference proteome</keyword>
<evidence type="ECO:0000256" key="3">
    <source>
        <dbReference type="ARBA" id="ARBA00022452"/>
    </source>
</evidence>
<dbReference type="InterPro" id="IPR039426">
    <property type="entry name" value="TonB-dep_rcpt-like"/>
</dbReference>
<proteinExistence type="inferred from homology"/>
<dbReference type="Proteomes" id="UP000315167">
    <property type="component" value="Unassembled WGS sequence"/>
</dbReference>
<comment type="subcellular location">
    <subcellularLocation>
        <location evidence="1 11">Cell outer membrane</location>
        <topology evidence="1 11">Multi-pass membrane protein</topology>
    </subcellularLocation>
</comment>
<evidence type="ECO:0000256" key="4">
    <source>
        <dbReference type="ARBA" id="ARBA00022496"/>
    </source>
</evidence>
<dbReference type="Gene3D" id="2.40.170.20">
    <property type="entry name" value="TonB-dependent receptor, beta-barrel domain"/>
    <property type="match status" value="1"/>
</dbReference>
<evidence type="ECO:0000313" key="17">
    <source>
        <dbReference type="Proteomes" id="UP000315167"/>
    </source>
</evidence>
<evidence type="ECO:0000256" key="6">
    <source>
        <dbReference type="ARBA" id="ARBA00023004"/>
    </source>
</evidence>
<dbReference type="PROSITE" id="PS52016">
    <property type="entry name" value="TONB_DEPENDENT_REC_3"/>
    <property type="match status" value="1"/>
</dbReference>
<name>A0A562KVL6_9GAMM</name>
<keyword evidence="10 11" id="KW-0998">Cell outer membrane</keyword>
<evidence type="ECO:0000256" key="7">
    <source>
        <dbReference type="ARBA" id="ARBA00023065"/>
    </source>
</evidence>
<evidence type="ECO:0000256" key="13">
    <source>
        <dbReference type="SAM" id="SignalP"/>
    </source>
</evidence>
<keyword evidence="2 11" id="KW-0813">Transport</keyword>
<accession>A0A562KVL6</accession>
<evidence type="ECO:0000256" key="10">
    <source>
        <dbReference type="ARBA" id="ARBA00023237"/>
    </source>
</evidence>
<feature type="signal peptide" evidence="13">
    <location>
        <begin position="1"/>
        <end position="30"/>
    </location>
</feature>
<reference evidence="16 17" key="1">
    <citation type="journal article" date="2015" name="Stand. Genomic Sci.">
        <title>Genomic Encyclopedia of Bacterial and Archaeal Type Strains, Phase III: the genomes of soil and plant-associated and newly described type strains.</title>
        <authorList>
            <person name="Whitman W.B."/>
            <person name="Woyke T."/>
            <person name="Klenk H.P."/>
            <person name="Zhou Y."/>
            <person name="Lilburn T.G."/>
            <person name="Beck B.J."/>
            <person name="De Vos P."/>
            <person name="Vandamme P."/>
            <person name="Eisen J.A."/>
            <person name="Garrity G."/>
            <person name="Hugenholtz P."/>
            <person name="Kyrpides N.C."/>
        </authorList>
    </citation>
    <scope>NUCLEOTIDE SEQUENCE [LARGE SCALE GENOMIC DNA]</scope>
    <source>
        <strain evidence="16 17">CGMCC 1.10821</strain>
    </source>
</reference>
<keyword evidence="6" id="KW-0408">Iron</keyword>
<evidence type="ECO:0000313" key="16">
    <source>
        <dbReference type="EMBL" id="TWH99460.1"/>
    </source>
</evidence>
<evidence type="ECO:0000256" key="1">
    <source>
        <dbReference type="ARBA" id="ARBA00004571"/>
    </source>
</evidence>
<evidence type="ECO:0000259" key="14">
    <source>
        <dbReference type="Pfam" id="PF00593"/>
    </source>
</evidence>
<dbReference type="PANTHER" id="PTHR32552:SF81">
    <property type="entry name" value="TONB-DEPENDENT OUTER MEMBRANE RECEPTOR"/>
    <property type="match status" value="1"/>
</dbReference>
<dbReference type="Pfam" id="PF00593">
    <property type="entry name" value="TonB_dep_Rec_b-barrel"/>
    <property type="match status" value="1"/>
</dbReference>
<comment type="similarity">
    <text evidence="11 12">Belongs to the TonB-dependent receptor family.</text>
</comment>
<feature type="chain" id="PRO_5021738318" evidence="13">
    <location>
        <begin position="31"/>
        <end position="763"/>
    </location>
</feature>
<evidence type="ECO:0000256" key="11">
    <source>
        <dbReference type="PROSITE-ProRule" id="PRU01360"/>
    </source>
</evidence>
<keyword evidence="16" id="KW-0675">Receptor</keyword>
<feature type="domain" description="TonB-dependent receptor-like beta-barrel" evidence="14">
    <location>
        <begin position="279"/>
        <end position="729"/>
    </location>
</feature>
<keyword evidence="5 11" id="KW-0812">Transmembrane</keyword>
<sequence length="763" mass="83184">MSASRCCLSPCPLAIAIAIAALLPFAPAFAQDTTGEARQDAVTLDAVQVTAQRRVENVRDVPVSVTAIDGEKLNVLASGGEDVRFLSGRVPSLNIESSFGRAFPRFYIRGLGNTDFDLNASQPVSLIYDDVVQENPILKGFPVFDLDQIEVLRGPQGTLFGRNTPAGVVKFESRKPSQETDGYAQVSYGSHDSLNVEGAIGGALSPNWSARAAVLYQKRDDWVDNTHAPGPEDKLEGYEEMAARLQLLYENQNGFSALFNVHARDLGGTARLFRANLFRKGSNDFADHYQRDQVAIDGSNFQKLESQGASARLSWDLGRTTLYSITGYESVDTLSRGDIDGGFGAAFLGPGNSGPGVIPFAAESADGLPDHSQFSQEFRVESNEWGRFDWQAGLFYFDEDITVDSFNYDSLAGGVQNGHAQQAQRNKAWAVFASGEYDVGEAFKLRGGLRYTQDKKNFSASVLQAAPFGTPVSGPFPVKTDANDVSWDLSGTYALNPDVNLYARVAKGFRAPSIQARLLFSPMPSIADSEEVVSYEAGIKADLWNKRARMGFSVFRYDVKDQQLVAVGGANNSAILLNADKSLGQGFEFDMEAYLTPDLLVTLGSSYNDTEIDDDALAVAVCGATFFAPAHCTVTDPTAVTPNGTTVAFIDGNPLPQAPKWIHNLTARWGVPVGDGEFFVYTDWAYRGEINFFLYEAREFTGKPLVEGGLRVGYNWEAGNYELALFGRNILDEERAVGGIDFNNLVGFINEPRTWGLEFTARF</sequence>
<comment type="caution">
    <text evidence="16">The sequence shown here is derived from an EMBL/GenBank/DDBJ whole genome shotgun (WGS) entry which is preliminary data.</text>
</comment>
<gene>
    <name evidence="16" type="ORF">IP90_03075</name>
</gene>
<evidence type="ECO:0000256" key="8">
    <source>
        <dbReference type="ARBA" id="ARBA00023077"/>
    </source>
</evidence>
<evidence type="ECO:0000256" key="2">
    <source>
        <dbReference type="ARBA" id="ARBA00022448"/>
    </source>
</evidence>
<feature type="domain" description="TonB-dependent receptor plug" evidence="15">
    <location>
        <begin position="58"/>
        <end position="168"/>
    </location>
</feature>
<evidence type="ECO:0000256" key="9">
    <source>
        <dbReference type="ARBA" id="ARBA00023136"/>
    </source>
</evidence>
<evidence type="ECO:0000256" key="12">
    <source>
        <dbReference type="RuleBase" id="RU003357"/>
    </source>
</evidence>
<dbReference type="SUPFAM" id="SSF56935">
    <property type="entry name" value="Porins"/>
    <property type="match status" value="1"/>
</dbReference>
<dbReference type="InterPro" id="IPR012910">
    <property type="entry name" value="Plug_dom"/>
</dbReference>
<dbReference type="GO" id="GO:0006826">
    <property type="term" value="P:iron ion transport"/>
    <property type="evidence" value="ECO:0007669"/>
    <property type="project" value="UniProtKB-KW"/>
</dbReference>
<keyword evidence="9 11" id="KW-0472">Membrane</keyword>
<keyword evidence="3 11" id="KW-1134">Transmembrane beta strand</keyword>
<dbReference type="AlphaFoldDB" id="A0A562KVL6"/>
<evidence type="ECO:0000259" key="15">
    <source>
        <dbReference type="Pfam" id="PF07715"/>
    </source>
</evidence>
<keyword evidence="8 12" id="KW-0798">TonB box</keyword>
<dbReference type="RefSeq" id="WP_144900556.1">
    <property type="nucleotide sequence ID" value="NZ_VLKN01000010.1"/>
</dbReference>
<dbReference type="GO" id="GO:0009279">
    <property type="term" value="C:cell outer membrane"/>
    <property type="evidence" value="ECO:0007669"/>
    <property type="project" value="UniProtKB-SubCell"/>
</dbReference>
<dbReference type="OrthoDB" id="127311at2"/>
<keyword evidence="7" id="KW-0406">Ion transport</keyword>
<keyword evidence="4" id="KW-0410">Iron transport</keyword>
<organism evidence="16 17">
    <name type="scientific">Luteimonas cucumeris</name>
    <dbReference type="NCBI Taxonomy" id="985012"/>
    <lineage>
        <taxon>Bacteria</taxon>
        <taxon>Pseudomonadati</taxon>
        <taxon>Pseudomonadota</taxon>
        <taxon>Gammaproteobacteria</taxon>
        <taxon>Lysobacterales</taxon>
        <taxon>Lysobacteraceae</taxon>
        <taxon>Luteimonas</taxon>
    </lineage>
</organism>
<keyword evidence="13" id="KW-0732">Signal</keyword>
<dbReference type="PANTHER" id="PTHR32552">
    <property type="entry name" value="FERRICHROME IRON RECEPTOR-RELATED"/>
    <property type="match status" value="1"/>
</dbReference>
<protein>
    <submittedName>
        <fullName evidence="16">Iron complex outermembrane receptor protein</fullName>
    </submittedName>
</protein>
<dbReference type="InterPro" id="IPR036942">
    <property type="entry name" value="Beta-barrel_TonB_sf"/>
</dbReference>